<accession>A0A8J5LZD5</accession>
<evidence type="ECO:0000313" key="2">
    <source>
        <dbReference type="Proteomes" id="UP000709295"/>
    </source>
</evidence>
<keyword evidence="2" id="KW-1185">Reference proteome</keyword>
<gene>
    <name evidence="1" type="ORF">JG688_00015695</name>
</gene>
<proteinExistence type="predicted"/>
<organism evidence="1 2">
    <name type="scientific">Phytophthora aleatoria</name>
    <dbReference type="NCBI Taxonomy" id="2496075"/>
    <lineage>
        <taxon>Eukaryota</taxon>
        <taxon>Sar</taxon>
        <taxon>Stramenopiles</taxon>
        <taxon>Oomycota</taxon>
        <taxon>Peronosporomycetes</taxon>
        <taxon>Peronosporales</taxon>
        <taxon>Peronosporaceae</taxon>
        <taxon>Phytophthora</taxon>
    </lineage>
</organism>
<evidence type="ECO:0000313" key="1">
    <source>
        <dbReference type="EMBL" id="KAG6947087.1"/>
    </source>
</evidence>
<protein>
    <submittedName>
        <fullName evidence="1">Uncharacterized protein</fullName>
    </submittedName>
</protein>
<comment type="caution">
    <text evidence="1">The sequence shown here is derived from an EMBL/GenBank/DDBJ whole genome shotgun (WGS) entry which is preliminary data.</text>
</comment>
<sequence>MYLNSFLFANDVKLFGLSELCTIPHARIVVSTEKFYPRHCTPCRNSFSATWQLHQVTSGQASWTIKPVRIYIYKRV</sequence>
<dbReference type="EMBL" id="JAENGY010001761">
    <property type="protein sequence ID" value="KAG6947087.1"/>
    <property type="molecule type" value="Genomic_DNA"/>
</dbReference>
<dbReference type="AlphaFoldDB" id="A0A8J5LZD5"/>
<reference evidence="1" key="1">
    <citation type="submission" date="2021-01" db="EMBL/GenBank/DDBJ databases">
        <title>Phytophthora aleatoria, a newly-described species from Pinus radiata is distinct from Phytophthora cactorum isolates based on comparative genomics.</title>
        <authorList>
            <person name="Mcdougal R."/>
            <person name="Panda P."/>
            <person name="Williams N."/>
            <person name="Studholme D.J."/>
        </authorList>
    </citation>
    <scope>NUCLEOTIDE SEQUENCE</scope>
    <source>
        <strain evidence="1">NZFS 4037</strain>
    </source>
</reference>
<name>A0A8J5LZD5_9STRA</name>
<dbReference type="Proteomes" id="UP000709295">
    <property type="component" value="Unassembled WGS sequence"/>
</dbReference>